<feature type="signal peptide" evidence="5">
    <location>
        <begin position="1"/>
        <end position="23"/>
    </location>
</feature>
<gene>
    <name evidence="7" type="ORF">SAMN05661053_1925</name>
</gene>
<dbReference type="PANTHER" id="PTHR31137:SF5">
    <property type="entry name" value="PROTEIN PSIQ-RELATED"/>
    <property type="match status" value="1"/>
</dbReference>
<dbReference type="Pfam" id="PF07691">
    <property type="entry name" value="PA14"/>
    <property type="match status" value="1"/>
</dbReference>
<feature type="compositionally biased region" description="Polar residues" evidence="4">
    <location>
        <begin position="127"/>
        <end position="152"/>
    </location>
</feature>
<feature type="region of interest" description="Disordered" evidence="4">
    <location>
        <begin position="127"/>
        <end position="167"/>
    </location>
</feature>
<reference evidence="7 8" key="1">
    <citation type="submission" date="2017-08" db="EMBL/GenBank/DDBJ databases">
        <authorList>
            <person name="de Groot N.N."/>
        </authorList>
    </citation>
    <scope>NUCLEOTIDE SEQUENCE [LARGE SCALE GENOMIC DNA]</scope>
    <source>
        <strain evidence="7 8">HM2</strain>
    </source>
</reference>
<feature type="region of interest" description="Disordered" evidence="4">
    <location>
        <begin position="302"/>
        <end position="328"/>
    </location>
</feature>
<feature type="compositionally biased region" description="Low complexity" evidence="4">
    <location>
        <begin position="155"/>
        <end position="167"/>
    </location>
</feature>
<dbReference type="PROSITE" id="PS51820">
    <property type="entry name" value="PA14"/>
    <property type="match status" value="1"/>
</dbReference>
<protein>
    <submittedName>
        <fullName evidence="7">Fibro-slime domain-containing protein</fullName>
    </submittedName>
</protein>
<evidence type="ECO:0000256" key="5">
    <source>
        <dbReference type="SAM" id="SignalP"/>
    </source>
</evidence>
<comment type="similarity">
    <text evidence="1">Belongs to the prespore-cell-inducing factor family.</text>
</comment>
<evidence type="ECO:0000256" key="3">
    <source>
        <dbReference type="ARBA" id="ARBA00023180"/>
    </source>
</evidence>
<dbReference type="RefSeq" id="WP_109572985.1">
    <property type="nucleotide sequence ID" value="NZ_UHJL01000002.1"/>
</dbReference>
<dbReference type="GO" id="GO:0005576">
    <property type="term" value="C:extracellular region"/>
    <property type="evidence" value="ECO:0007669"/>
    <property type="project" value="TreeGrafter"/>
</dbReference>
<evidence type="ECO:0000259" key="6">
    <source>
        <dbReference type="PROSITE" id="PS51820"/>
    </source>
</evidence>
<feature type="chain" id="PRO_5016821361" evidence="5">
    <location>
        <begin position="24"/>
        <end position="1265"/>
    </location>
</feature>
<accession>A0A380S5M2</accession>
<keyword evidence="3" id="KW-0325">Glycoprotein</keyword>
<evidence type="ECO:0000313" key="8">
    <source>
        <dbReference type="Proteomes" id="UP000255423"/>
    </source>
</evidence>
<dbReference type="InterPro" id="IPR051154">
    <property type="entry name" value="Prespore-cell_inducing_factor"/>
</dbReference>
<dbReference type="NCBIfam" id="TIGR02148">
    <property type="entry name" value="Fibro_Slime"/>
    <property type="match status" value="1"/>
</dbReference>
<name>A0A380S5M2_FIBSU</name>
<evidence type="ECO:0000256" key="4">
    <source>
        <dbReference type="SAM" id="MobiDB-lite"/>
    </source>
</evidence>
<feature type="domain" description="PA14" evidence="6">
    <location>
        <begin position="395"/>
        <end position="543"/>
    </location>
</feature>
<dbReference type="Proteomes" id="UP000255423">
    <property type="component" value="Unassembled WGS sequence"/>
</dbReference>
<sequence length="1265" mass="137843">MRCKNIVSSLIFVLLWAAIPSIAADYNITVKDERSGSPARRIYVVLEKTVDGVTTSSNCTQLTSKADGTFSVKATLTAETEPKLTFYTGRTSSGKCNSDIGSISPLAGAEPVESEFTITISRNKVVTQANGTNTTEPSTTPGNDGPGTQTPGDNPGTQTPGRPTQQTKQKVIRFFVPWTNTNAILYVAGGKSDTMSTVKNYCGWFESKVTPPDGSFQVYFKQTLGYEYVTDIHNSTKILPIEQSTLLSLDAAAAEADTIWVKAGKEIGIATTVYTKYPGVLGDCPTKTLPVMMFDWLHGSKGDGDSKGKNGDPANGVSADFGSGGCSGSNNSKGNMNGMVEEYLGPNGVPVPAANFPEKCKITTHLDKWFLPEVITTKNGVPYTNATCRSIELQLQNDGLWLGQKDDTSPEGGLFLLDDFQYLDAEQTILNPYFDNLTSGRNKRHNYGFAMKIQATFEYVPGQYFEFLGDDDVWVFINNRLVVDIGGQHQKVSGAVDLDTLGLQEGVNYPFHIFYAERHTSQSNFMMRTSIDLKTETSILAKDLSAAGFINYEIYQRVSKQALSCDFSGATTTDTVAAPSNFTLIGNGAYAEGVALDSVGTWFGGIVIKPGYTGFTINTEQIRSMRTLPPGTYQLRFALQSDETQYDEITFVIDQYDSPEIFFARVDSQNKWTIIPKGTDGTVDGLVDTLGKWVNTRYPVNVTFEEWATFDDMVYIATNNTAVIPCDENGNPITAITLKNGKATFYVKATAAVSNIKLVVTSSDESQQAIWKNISFMEPPVPQVVSASIFDRDGDGRGDSVYAKLSKPLGTLNQMLVRMDSIQLEFGETFPTIISGFAANDFDSSLAIVADGGFGTVPFTGGAENIYSGKITPFWMYAEGGVPTTISLTSDVSDSIGPVITSADIAYSDDGSTILQLSFSEGLDCENEIEASYFTYFFKQTGAIRDDIVPDILLKENKSKWKLVFRSTTNEKDNIPVMGDSIKLVPNVHMDLLHRSTDPRNPFVRISGEQKVVVTSAPVVTIGESDSSRAIISSPTPTVPKLVQDDKPMTAKEVAQSYGSQGHYLGDLSISSLVKDEVTDLGAAIKNFNAKSIETGGPHLEEVITLVQTGQMSIDQANKTYHLGDNIVNAYKNGVITATDVTGIANGNSSVIEKVTRELAAQTTLEYKTQYFTSLGMFVNSTSGSFSCTDQFYNGNCLDTHNDGKIFLAWNMKSKNGRLVGTGVYIARLTYKIRIGNRVIVDRTQDFLWGVRHGKTKGFEIDLNY</sequence>
<evidence type="ECO:0000313" key="7">
    <source>
        <dbReference type="EMBL" id="SUQ24519.1"/>
    </source>
</evidence>
<evidence type="ECO:0000256" key="1">
    <source>
        <dbReference type="ARBA" id="ARBA00008709"/>
    </source>
</evidence>
<proteinExistence type="inferred from homology"/>
<dbReference type="PANTHER" id="PTHR31137">
    <property type="entry name" value="PROTEIN PSIB-RELATED-RELATED"/>
    <property type="match status" value="1"/>
</dbReference>
<dbReference type="AlphaFoldDB" id="A0A380S5M2"/>
<dbReference type="InterPro" id="IPR011874">
    <property type="entry name" value="Fibro_Slime"/>
</dbReference>
<dbReference type="EMBL" id="UHJL01000002">
    <property type="protein sequence ID" value="SUQ24519.1"/>
    <property type="molecule type" value="Genomic_DNA"/>
</dbReference>
<keyword evidence="2 5" id="KW-0732">Signal</keyword>
<evidence type="ECO:0000256" key="2">
    <source>
        <dbReference type="ARBA" id="ARBA00022729"/>
    </source>
</evidence>
<dbReference type="InterPro" id="IPR037524">
    <property type="entry name" value="PA14/GLEYA"/>
</dbReference>
<dbReference type="InterPro" id="IPR011658">
    <property type="entry name" value="PA14_dom"/>
</dbReference>
<organism evidence="7 8">
    <name type="scientific">Fibrobacter succinogenes</name>
    <name type="common">Bacteroides succinogenes</name>
    <dbReference type="NCBI Taxonomy" id="833"/>
    <lineage>
        <taxon>Bacteria</taxon>
        <taxon>Pseudomonadati</taxon>
        <taxon>Fibrobacterota</taxon>
        <taxon>Fibrobacteria</taxon>
        <taxon>Fibrobacterales</taxon>
        <taxon>Fibrobacteraceae</taxon>
        <taxon>Fibrobacter</taxon>
    </lineage>
</organism>